<evidence type="ECO:0008006" key="4">
    <source>
        <dbReference type="Google" id="ProtNLM"/>
    </source>
</evidence>
<protein>
    <recommendedName>
        <fullName evidence="4">ABC transporter domain-containing protein</fullName>
    </recommendedName>
</protein>
<dbReference type="AlphaFoldDB" id="A0A382IM67"/>
<feature type="non-terminal residue" evidence="3">
    <location>
        <position position="1"/>
    </location>
</feature>
<dbReference type="InterPro" id="IPR050107">
    <property type="entry name" value="ABC_carbohydrate_import_ATPase"/>
</dbReference>
<organism evidence="3">
    <name type="scientific">marine metagenome</name>
    <dbReference type="NCBI Taxonomy" id="408172"/>
    <lineage>
        <taxon>unclassified sequences</taxon>
        <taxon>metagenomes</taxon>
        <taxon>ecological metagenomes</taxon>
    </lineage>
</organism>
<accession>A0A382IM67</accession>
<sequence>ARSLTARVLVLDEPTSALSIGETRKVLGYARAARDRGLGVVFITHNLHHVFEVADRIAVLFHGRNAGSYAVEDLDPESAAHLVMEGSLPISGSWS</sequence>
<evidence type="ECO:0000256" key="1">
    <source>
        <dbReference type="ARBA" id="ARBA00022741"/>
    </source>
</evidence>
<dbReference type="Gene3D" id="3.40.50.300">
    <property type="entry name" value="P-loop containing nucleotide triphosphate hydrolases"/>
    <property type="match status" value="1"/>
</dbReference>
<keyword evidence="2" id="KW-0067">ATP-binding</keyword>
<dbReference type="InterPro" id="IPR027417">
    <property type="entry name" value="P-loop_NTPase"/>
</dbReference>
<proteinExistence type="predicted"/>
<evidence type="ECO:0000313" key="3">
    <source>
        <dbReference type="EMBL" id="SVC00678.1"/>
    </source>
</evidence>
<gene>
    <name evidence="3" type="ORF">METZ01_LOCUS253532</name>
</gene>
<dbReference type="PANTHER" id="PTHR43790:SF8">
    <property type="entry name" value="SUGAR ABC TRANSPORTER ATP-BINDING PROTEIN"/>
    <property type="match status" value="1"/>
</dbReference>
<dbReference type="EMBL" id="UINC01068224">
    <property type="protein sequence ID" value="SVC00678.1"/>
    <property type="molecule type" value="Genomic_DNA"/>
</dbReference>
<dbReference type="PANTHER" id="PTHR43790">
    <property type="entry name" value="CARBOHYDRATE TRANSPORT ATP-BINDING PROTEIN MG119-RELATED"/>
    <property type="match status" value="1"/>
</dbReference>
<keyword evidence="1" id="KW-0547">Nucleotide-binding</keyword>
<name>A0A382IM67_9ZZZZ</name>
<reference evidence="3" key="1">
    <citation type="submission" date="2018-05" db="EMBL/GenBank/DDBJ databases">
        <authorList>
            <person name="Lanie J.A."/>
            <person name="Ng W.-L."/>
            <person name="Kazmierczak K.M."/>
            <person name="Andrzejewski T.M."/>
            <person name="Davidsen T.M."/>
            <person name="Wayne K.J."/>
            <person name="Tettelin H."/>
            <person name="Glass J.I."/>
            <person name="Rusch D."/>
            <person name="Podicherti R."/>
            <person name="Tsui H.-C.T."/>
            <person name="Winkler M.E."/>
        </authorList>
    </citation>
    <scope>NUCLEOTIDE SEQUENCE</scope>
</reference>
<evidence type="ECO:0000256" key="2">
    <source>
        <dbReference type="ARBA" id="ARBA00022840"/>
    </source>
</evidence>
<dbReference type="GO" id="GO:0005524">
    <property type="term" value="F:ATP binding"/>
    <property type="evidence" value="ECO:0007669"/>
    <property type="project" value="UniProtKB-KW"/>
</dbReference>
<dbReference type="SUPFAM" id="SSF52540">
    <property type="entry name" value="P-loop containing nucleoside triphosphate hydrolases"/>
    <property type="match status" value="1"/>
</dbReference>